<name>A0A1L0C334_9ASCO</name>
<feature type="transmembrane region" description="Helical" evidence="1">
    <location>
        <begin position="243"/>
        <end position="261"/>
    </location>
</feature>
<keyword evidence="1" id="KW-1133">Transmembrane helix</keyword>
<sequence length="598" mass="64987">MPVVATKIATRISIGIRGAQILFALLMVILASVSITKLNKTKYTSNPVAYSTISLVCGCWGVVYYVAMLTPAVVIFNPIVVLVFESMSLVLWLFTVAGIGNTYGHLVCPAQKNLEKTFFVFSQKDHFDNITSACKIGKGMIGVGLTACFLSIFLLVLVSCYLVVPAAKVNAIGEPKWLCVGGIFPKYAKNTTVPKAERTRSYNITGLFIAIRSVQILLSLLILALAAVNILSAKSLDQYGPTFVYPSVGVACGSLGLIYYVPLVTPIVGILNPISVLIFECVLLLFWLFTVGCAGYIYGPLTCALNTVYYVVYDKGYSYWYESEDYYVKTACTTGKGIIWVGVIGFLFSVNLLVLVIVYSIAPAVKVNAVGARKWFALGGISSKYNIAELIRLEAVGTGPHCKVVTWISVAIRSTQILISLSIVVLASISIFKLKHIHFGESSVAYSVLGLACGALGVLYYVPIMTPAVSIFNPKMVIIFESMLLFFWLIALGFLSNFYGPLVCFPVFRGESHPELQSFNLACKIGKGISGVSGLGMFLSFTLLVLVIIFSAVPAVQKSASGSRKWFSLGAIFPQYYISGLDDHEADGQHTHEMQPLY</sequence>
<feature type="transmembrane region" description="Helical" evidence="1">
    <location>
        <begin position="73"/>
        <end position="94"/>
    </location>
</feature>
<dbReference type="PANTHER" id="PTHR37451">
    <property type="entry name" value="MARVEL DOMAIN"/>
    <property type="match status" value="1"/>
</dbReference>
<dbReference type="Proteomes" id="UP000182259">
    <property type="component" value="Chromosome VI"/>
</dbReference>
<dbReference type="AlphaFoldDB" id="A0A1L0C334"/>
<feature type="transmembrane region" description="Helical" evidence="1">
    <location>
        <begin position="528"/>
        <end position="556"/>
    </location>
</feature>
<accession>A0A1L0C334</accession>
<feature type="transmembrane region" description="Helical" evidence="1">
    <location>
        <begin position="410"/>
        <end position="432"/>
    </location>
</feature>
<gene>
    <name evidence="2" type="ORF">SAMEA4029009_CIC11G00000005157</name>
</gene>
<keyword evidence="1" id="KW-0472">Membrane</keyword>
<feature type="transmembrane region" description="Helical" evidence="1">
    <location>
        <begin position="338"/>
        <end position="365"/>
    </location>
</feature>
<feature type="transmembrane region" description="Helical" evidence="1">
    <location>
        <begin position="267"/>
        <end position="289"/>
    </location>
</feature>
<keyword evidence="1" id="KW-0812">Transmembrane</keyword>
<reference evidence="2 3" key="1">
    <citation type="submission" date="2016-10" db="EMBL/GenBank/DDBJ databases">
        <authorList>
            <person name="de Groot N.N."/>
        </authorList>
    </citation>
    <scope>NUCLEOTIDE SEQUENCE [LARGE SCALE GENOMIC DNA]</scope>
    <source>
        <strain evidence="2 3">PYCC 4715</strain>
    </source>
</reference>
<dbReference type="EMBL" id="LT635769">
    <property type="protein sequence ID" value="SGZ57991.1"/>
    <property type="molecule type" value="Genomic_DNA"/>
</dbReference>
<feature type="transmembrane region" description="Helical" evidence="1">
    <location>
        <begin position="141"/>
        <end position="164"/>
    </location>
</feature>
<organism evidence="2 3">
    <name type="scientific">Sungouiella intermedia</name>
    <dbReference type="NCBI Taxonomy" id="45354"/>
    <lineage>
        <taxon>Eukaryota</taxon>
        <taxon>Fungi</taxon>
        <taxon>Dikarya</taxon>
        <taxon>Ascomycota</taxon>
        <taxon>Saccharomycotina</taxon>
        <taxon>Pichiomycetes</taxon>
        <taxon>Metschnikowiaceae</taxon>
        <taxon>Sungouiella</taxon>
    </lineage>
</organism>
<feature type="transmembrane region" description="Helical" evidence="1">
    <location>
        <begin position="48"/>
        <end position="67"/>
    </location>
</feature>
<proteinExistence type="predicted"/>
<feature type="transmembrane region" description="Helical" evidence="1">
    <location>
        <begin position="207"/>
        <end position="231"/>
    </location>
</feature>
<evidence type="ECO:0000313" key="2">
    <source>
        <dbReference type="EMBL" id="SGZ57991.1"/>
    </source>
</evidence>
<dbReference type="PANTHER" id="PTHR37451:SF1">
    <property type="entry name" value="MARVEL DOMAIN-CONTAINING PROTEIN"/>
    <property type="match status" value="1"/>
</dbReference>
<protein>
    <submittedName>
        <fullName evidence="2">CIC11C00000005157</fullName>
    </submittedName>
</protein>
<feature type="transmembrane region" description="Helical" evidence="1">
    <location>
        <begin position="483"/>
        <end position="508"/>
    </location>
</feature>
<feature type="transmembrane region" description="Helical" evidence="1">
    <location>
        <begin position="444"/>
        <end position="462"/>
    </location>
</feature>
<evidence type="ECO:0000313" key="3">
    <source>
        <dbReference type="Proteomes" id="UP000182259"/>
    </source>
</evidence>
<feature type="transmembrane region" description="Helical" evidence="1">
    <location>
        <begin position="12"/>
        <end position="36"/>
    </location>
</feature>
<evidence type="ECO:0000256" key="1">
    <source>
        <dbReference type="SAM" id="Phobius"/>
    </source>
</evidence>